<feature type="compositionally biased region" description="Low complexity" evidence="7">
    <location>
        <begin position="184"/>
        <end position="213"/>
    </location>
</feature>
<dbReference type="GO" id="GO:0000049">
    <property type="term" value="F:tRNA binding"/>
    <property type="evidence" value="ECO:0007669"/>
    <property type="project" value="UniProtKB-UniRule"/>
</dbReference>
<feature type="compositionally biased region" description="Low complexity" evidence="7">
    <location>
        <begin position="220"/>
        <end position="238"/>
    </location>
</feature>
<feature type="region of interest" description="Disordered" evidence="7">
    <location>
        <begin position="406"/>
        <end position="435"/>
    </location>
</feature>
<keyword evidence="4 6" id="KW-0694">RNA-binding</keyword>
<dbReference type="Proteomes" id="UP000747399">
    <property type="component" value="Unassembled WGS sequence"/>
</dbReference>
<evidence type="ECO:0000259" key="8">
    <source>
        <dbReference type="PROSITE" id="PS50886"/>
    </source>
</evidence>
<dbReference type="Pfam" id="PF21972">
    <property type="entry name" value="Arc1p_N_like"/>
    <property type="match status" value="1"/>
</dbReference>
<dbReference type="GO" id="GO:0005737">
    <property type="term" value="C:cytoplasm"/>
    <property type="evidence" value="ECO:0007669"/>
    <property type="project" value="UniProtKB-SubCell"/>
</dbReference>
<evidence type="ECO:0000256" key="4">
    <source>
        <dbReference type="ARBA" id="ARBA00022884"/>
    </source>
</evidence>
<evidence type="ECO:0000313" key="9">
    <source>
        <dbReference type="EMBL" id="GIL58761.1"/>
    </source>
</evidence>
<sequence>MSGESGSVAAARFVARCVGSSEQPAASTSGHVQLAIGNGSVLTGLATVCTHLVRQSAGKHDLLGSTPELQAQVTEWLTWATIELTPIMDDKLLKLNQHLTSCTYLVGGSATVADLVIYGLVHPAVVSFPAAQLLHFCNLLRWCDLLQNTADTAGFFQPRLCLSKPRYVAPPAPAPSAPKGLTQAPPAAAAPAAAAPANGAPAPEAKGATAAPTNEKGTKPAPSKPAAAAAEPSVGPAPDTKGGKEEGGKKAKAVKKDDAATTLPAVKAGEEDATIDMLDCRVGRIVKVDKHPNADALYLEEIDVGEEKPRQVISGLRNFVPLEQMQDRVVVVVCNLKPAKMRDIMSYGMVLCASDDSHGKVEPVLVPDGVPIGERLTVEGFTGNPVEEINPKKKILERLFPDMKTNEGGTPVYKDKPFMTSKGPLSSSVPNGWVK</sequence>
<comment type="subcellular location">
    <subcellularLocation>
        <location evidence="1">Cytoplasm</location>
    </subcellularLocation>
</comment>
<keyword evidence="2" id="KW-0963">Cytoplasm</keyword>
<dbReference type="EMBL" id="BNCO01000032">
    <property type="protein sequence ID" value="GIL58761.1"/>
    <property type="molecule type" value="Genomic_DNA"/>
</dbReference>
<dbReference type="Gene3D" id="2.40.50.140">
    <property type="entry name" value="Nucleic acid-binding proteins"/>
    <property type="match status" value="1"/>
</dbReference>
<dbReference type="Gene3D" id="1.20.1050.130">
    <property type="match status" value="1"/>
</dbReference>
<organism evidence="9 10">
    <name type="scientific">Volvox africanus</name>
    <dbReference type="NCBI Taxonomy" id="51714"/>
    <lineage>
        <taxon>Eukaryota</taxon>
        <taxon>Viridiplantae</taxon>
        <taxon>Chlorophyta</taxon>
        <taxon>core chlorophytes</taxon>
        <taxon>Chlorophyceae</taxon>
        <taxon>CS clade</taxon>
        <taxon>Chlamydomonadales</taxon>
        <taxon>Volvocaceae</taxon>
        <taxon>Volvox</taxon>
    </lineage>
</organism>
<evidence type="ECO:0000313" key="10">
    <source>
        <dbReference type="Proteomes" id="UP000747399"/>
    </source>
</evidence>
<dbReference type="CDD" id="cd02799">
    <property type="entry name" value="tRNA_bind_EMAP-II_like"/>
    <property type="match status" value="1"/>
</dbReference>
<evidence type="ECO:0000256" key="5">
    <source>
        <dbReference type="ARBA" id="ARBA00022917"/>
    </source>
</evidence>
<evidence type="ECO:0000256" key="7">
    <source>
        <dbReference type="SAM" id="MobiDB-lite"/>
    </source>
</evidence>
<evidence type="ECO:0000256" key="6">
    <source>
        <dbReference type="PROSITE-ProRule" id="PRU00209"/>
    </source>
</evidence>
<dbReference type="GO" id="GO:0006412">
    <property type="term" value="P:translation"/>
    <property type="evidence" value="ECO:0007669"/>
    <property type="project" value="UniProtKB-KW"/>
</dbReference>
<gene>
    <name evidence="9" type="ORF">Vafri_13757</name>
</gene>
<accession>A0A8J4BCP1</accession>
<keyword evidence="5" id="KW-0648">Protein biosynthesis</keyword>
<keyword evidence="3 6" id="KW-0820">tRNA-binding</keyword>
<dbReference type="PROSITE" id="PS50886">
    <property type="entry name" value="TRBD"/>
    <property type="match status" value="1"/>
</dbReference>
<feature type="compositionally biased region" description="Basic and acidic residues" evidence="7">
    <location>
        <begin position="241"/>
        <end position="257"/>
    </location>
</feature>
<dbReference type="CDD" id="cd10289">
    <property type="entry name" value="GST_C_AaRS_like"/>
    <property type="match status" value="1"/>
</dbReference>
<proteinExistence type="predicted"/>
<dbReference type="FunFam" id="2.40.50.140:FF:000047">
    <property type="entry name" value="tyrosine--tRNA ligase, cytoplasmic isoform X2"/>
    <property type="match status" value="1"/>
</dbReference>
<reference evidence="9" key="1">
    <citation type="journal article" date="2021" name="Proc. Natl. Acad. Sci. U.S.A.">
        <title>Three genomes in the algal genus Volvox reveal the fate of a haploid sex-determining region after a transition to homothallism.</title>
        <authorList>
            <person name="Yamamoto K."/>
            <person name="Hamaji T."/>
            <person name="Kawai-Toyooka H."/>
            <person name="Matsuzaki R."/>
            <person name="Takahashi F."/>
            <person name="Nishimura Y."/>
            <person name="Kawachi M."/>
            <person name="Noguchi H."/>
            <person name="Minakuchi Y."/>
            <person name="Umen J.G."/>
            <person name="Toyoda A."/>
            <person name="Nozaki H."/>
        </authorList>
    </citation>
    <scope>NUCLEOTIDE SEQUENCE</scope>
    <source>
        <strain evidence="9">NIES-3780</strain>
    </source>
</reference>
<dbReference type="Pfam" id="PF01588">
    <property type="entry name" value="tRNA_bind"/>
    <property type="match status" value="1"/>
</dbReference>
<dbReference type="PANTHER" id="PTHR11586:SF33">
    <property type="entry name" value="AMINOACYL TRNA SYNTHASE COMPLEX-INTERACTING MULTIFUNCTIONAL PROTEIN 1"/>
    <property type="match status" value="1"/>
</dbReference>
<dbReference type="AlphaFoldDB" id="A0A8J4BCP1"/>
<dbReference type="InterPro" id="IPR051270">
    <property type="entry name" value="Tyrosine-tRNA_ligase_regulator"/>
</dbReference>
<keyword evidence="10" id="KW-1185">Reference proteome</keyword>
<dbReference type="InterPro" id="IPR053836">
    <property type="entry name" value="Arc1-like_N"/>
</dbReference>
<protein>
    <recommendedName>
        <fullName evidence="8">tRNA-binding domain-containing protein</fullName>
    </recommendedName>
</protein>
<feature type="region of interest" description="Disordered" evidence="7">
    <location>
        <begin position="172"/>
        <end position="257"/>
    </location>
</feature>
<name>A0A8J4BCP1_9CHLO</name>
<feature type="domain" description="TRNA-binding" evidence="8">
    <location>
        <begin position="274"/>
        <end position="377"/>
    </location>
</feature>
<dbReference type="InterPro" id="IPR002547">
    <property type="entry name" value="tRNA-bd_dom"/>
</dbReference>
<evidence type="ECO:0000256" key="1">
    <source>
        <dbReference type="ARBA" id="ARBA00004496"/>
    </source>
</evidence>
<dbReference type="InterPro" id="IPR036282">
    <property type="entry name" value="Glutathione-S-Trfase_C_sf"/>
</dbReference>
<dbReference type="GO" id="GO:0032991">
    <property type="term" value="C:protein-containing complex"/>
    <property type="evidence" value="ECO:0007669"/>
    <property type="project" value="UniProtKB-ARBA"/>
</dbReference>
<comment type="caution">
    <text evidence="9">The sequence shown here is derived from an EMBL/GenBank/DDBJ whole genome shotgun (WGS) entry which is preliminary data.</text>
</comment>
<evidence type="ECO:0000256" key="2">
    <source>
        <dbReference type="ARBA" id="ARBA00022490"/>
    </source>
</evidence>
<dbReference type="SUPFAM" id="SSF47616">
    <property type="entry name" value="GST C-terminal domain-like"/>
    <property type="match status" value="1"/>
</dbReference>
<evidence type="ECO:0000256" key="3">
    <source>
        <dbReference type="ARBA" id="ARBA00022555"/>
    </source>
</evidence>
<dbReference type="SUPFAM" id="SSF50249">
    <property type="entry name" value="Nucleic acid-binding proteins"/>
    <property type="match status" value="1"/>
</dbReference>
<dbReference type="PANTHER" id="PTHR11586">
    <property type="entry name" value="TRNA-AMINOACYLATION COFACTOR ARC1 FAMILY MEMBER"/>
    <property type="match status" value="1"/>
</dbReference>
<feature type="compositionally biased region" description="Polar residues" evidence="7">
    <location>
        <begin position="423"/>
        <end position="435"/>
    </location>
</feature>
<dbReference type="InterPro" id="IPR012340">
    <property type="entry name" value="NA-bd_OB-fold"/>
</dbReference>